<dbReference type="RefSeq" id="WP_020834443.1">
    <property type="nucleotide sequence ID" value="NC_021846.1"/>
</dbReference>
<evidence type="ECO:0000313" key="3">
    <source>
        <dbReference type="Proteomes" id="UP000014984"/>
    </source>
</evidence>
<dbReference type="InterPro" id="IPR043129">
    <property type="entry name" value="ATPase_NBD"/>
</dbReference>
<dbReference type="Gene3D" id="3.30.420.40">
    <property type="match status" value="2"/>
</dbReference>
<proteinExistence type="inferred from homology"/>
<keyword evidence="2" id="KW-0808">Transferase</keyword>
<dbReference type="OrthoDB" id="9810372at2"/>
<dbReference type="SUPFAM" id="SSF53067">
    <property type="entry name" value="Actin-like ATPase domain"/>
    <property type="match status" value="1"/>
</dbReference>
<dbReference type="AlphaFoldDB" id="S5LU75"/>
<dbReference type="PROSITE" id="PS01125">
    <property type="entry name" value="ROK"/>
    <property type="match status" value="1"/>
</dbReference>
<dbReference type="KEGG" id="stai:STAIW_v1c06870"/>
<dbReference type="InterPro" id="IPR000600">
    <property type="entry name" value="ROK"/>
</dbReference>
<dbReference type="EMBL" id="CP005074">
    <property type="protein sequence ID" value="AGR41304.1"/>
    <property type="molecule type" value="Genomic_DNA"/>
</dbReference>
<dbReference type="InterPro" id="IPR049874">
    <property type="entry name" value="ROK_cs"/>
</dbReference>
<evidence type="ECO:0000256" key="1">
    <source>
        <dbReference type="ARBA" id="ARBA00006479"/>
    </source>
</evidence>
<accession>S5LU75</accession>
<comment type="similarity">
    <text evidence="1">Belongs to the ROK (NagC/XylR) family.</text>
</comment>
<name>S5LU75_9MOLU</name>
<dbReference type="PANTHER" id="PTHR18964:SF149">
    <property type="entry name" value="BIFUNCTIONAL UDP-N-ACETYLGLUCOSAMINE 2-EPIMERASE_N-ACETYLMANNOSAMINE KINASE"/>
    <property type="match status" value="1"/>
</dbReference>
<keyword evidence="2" id="KW-0418">Kinase</keyword>
<dbReference type="Proteomes" id="UP000014984">
    <property type="component" value="Chromosome"/>
</dbReference>
<dbReference type="GO" id="GO:0016301">
    <property type="term" value="F:kinase activity"/>
    <property type="evidence" value="ECO:0007669"/>
    <property type="project" value="UniProtKB-KW"/>
</dbReference>
<sequence length="320" mass="35560">MKLILSIEIGVNSSKVGLVNQYGDLQARFFIEHNKAKLLENLHSEIVEGLEAIGVNYEEEIEKIAIATVGYVDHMLGIVRYSANLEWNNLNLKEKAEELFKKPIFVLNDANASALGEFWVGVAKQYDSIVFYFIDSGIGGAVILDGKLMPGARGYAGEFGHGGGWFQSKYNCKCGLKGCIEPMSSVTGIETFFTDTFKENKKHPAAIYFKDLEVINLKSIFEIYEIENHPLEIKELLTQALEPLIMHMATMVNALDPEALIIAGGLTILGEALLEIINENIKKYTIDTSEEELSIEIAELGNDSAMVGSAYYALNDWKIF</sequence>
<evidence type="ECO:0000313" key="2">
    <source>
        <dbReference type="EMBL" id="AGR41304.1"/>
    </source>
</evidence>
<dbReference type="PATRIC" id="fig|1276220.3.peg.698"/>
<dbReference type="PANTHER" id="PTHR18964">
    <property type="entry name" value="ROK (REPRESSOR, ORF, KINASE) FAMILY"/>
    <property type="match status" value="1"/>
</dbReference>
<organism evidence="2 3">
    <name type="scientific">Spiroplasma taiwanense CT-1</name>
    <dbReference type="NCBI Taxonomy" id="1276220"/>
    <lineage>
        <taxon>Bacteria</taxon>
        <taxon>Bacillati</taxon>
        <taxon>Mycoplasmatota</taxon>
        <taxon>Mollicutes</taxon>
        <taxon>Entomoplasmatales</taxon>
        <taxon>Spiroplasmataceae</taxon>
        <taxon>Spiroplasma</taxon>
    </lineage>
</organism>
<gene>
    <name evidence="2" type="primary">glk</name>
    <name evidence="2" type="ORF">STAIW_v1c06870</name>
</gene>
<dbReference type="eggNOG" id="COG1940">
    <property type="taxonomic scope" value="Bacteria"/>
</dbReference>
<protein>
    <submittedName>
        <fullName evidence="2">Glucokinase</fullName>
    </submittedName>
</protein>
<reference evidence="2 3" key="1">
    <citation type="journal article" date="2013" name="Genome Biol. Evol.">
        <title>Comparison of metabolic capacities and inference of gene content evolution in mosquito-associated Spiroplasma diminutum and S. taiwanense.</title>
        <authorList>
            <person name="Lo W.S."/>
            <person name="Ku C."/>
            <person name="Chen L.L."/>
            <person name="Chang T.H."/>
            <person name="Kuo C.H."/>
        </authorList>
    </citation>
    <scope>NUCLEOTIDE SEQUENCE [LARGE SCALE GENOMIC DNA]</scope>
    <source>
        <strain evidence="2">CT-1</strain>
    </source>
</reference>
<dbReference type="Pfam" id="PF00480">
    <property type="entry name" value="ROK"/>
    <property type="match status" value="1"/>
</dbReference>
<dbReference type="STRING" id="1276220.STAIW_v1c06870"/>
<dbReference type="HOGENOM" id="CLU_036604_0_4_14"/>
<keyword evidence="3" id="KW-1185">Reference proteome</keyword>